<feature type="active site" description="Proton donor/acceptor" evidence="7">
    <location>
        <position position="269"/>
    </location>
</feature>
<evidence type="ECO:0000313" key="13">
    <source>
        <dbReference type="EMBL" id="OTP14342.1"/>
    </source>
</evidence>
<dbReference type="PANTHER" id="PTHR42795">
    <property type="entry name" value="ALANINE DEHYDROGENASE"/>
    <property type="match status" value="1"/>
</dbReference>
<dbReference type="EMBL" id="CP147247">
    <property type="protein sequence ID" value="WYJ90638.1"/>
    <property type="molecule type" value="Genomic_DNA"/>
</dbReference>
<dbReference type="GO" id="GO:0000286">
    <property type="term" value="F:alanine dehydrogenase activity"/>
    <property type="evidence" value="ECO:0007669"/>
    <property type="project" value="UniProtKB-UniRule"/>
</dbReference>
<dbReference type="Pfam" id="PF05222">
    <property type="entry name" value="AlaDh_PNT_N"/>
    <property type="match status" value="1"/>
</dbReference>
<evidence type="ECO:0000256" key="3">
    <source>
        <dbReference type="ARBA" id="ARBA00012897"/>
    </source>
</evidence>
<dbReference type="GO" id="GO:0000166">
    <property type="term" value="F:nucleotide binding"/>
    <property type="evidence" value="ECO:0007669"/>
    <property type="project" value="UniProtKB-KW"/>
</dbReference>
<reference evidence="14" key="2">
    <citation type="submission" date="2017-05" db="EMBL/GenBank/DDBJ databases">
        <authorList>
            <consortium name="The Broad Institute Genomics Platform"/>
            <consortium name="The Broad Institute Genomic Center for Infectious Diseases"/>
            <person name="Earl A."/>
            <person name="Manson A."/>
            <person name="Schwartman J."/>
            <person name="Gilmore M."/>
            <person name="Abouelleil A."/>
            <person name="Cao P."/>
            <person name="Chapman S."/>
            <person name="Cusick C."/>
            <person name="Shea T."/>
            <person name="Young S."/>
            <person name="Neafsey D."/>
            <person name="Nusbaum C."/>
            <person name="Birren B."/>
        </authorList>
    </citation>
    <scope>NUCLEOTIDE SEQUENCE</scope>
    <source>
        <strain evidence="14">9E7_DIV0242</strain>
    </source>
</reference>
<feature type="domain" description="Alanine dehydrogenase/pyridine nucleotide transhydrogenase NAD(H)-binding" evidence="11">
    <location>
        <begin position="148"/>
        <end position="297"/>
    </location>
</feature>
<feature type="binding site" evidence="9">
    <location>
        <begin position="238"/>
        <end position="239"/>
    </location>
    <ligand>
        <name>NAD(+)</name>
        <dbReference type="ChEBI" id="CHEBI:57540"/>
    </ligand>
</feature>
<dbReference type="InterPro" id="IPR036291">
    <property type="entry name" value="NAD(P)-bd_dom_sf"/>
</dbReference>
<dbReference type="InterPro" id="IPR008141">
    <property type="entry name" value="Ala_DH"/>
</dbReference>
<feature type="binding site" evidence="8">
    <location>
        <position position="74"/>
    </location>
    <ligand>
        <name>substrate</name>
    </ligand>
</feature>
<evidence type="ECO:0000256" key="7">
    <source>
        <dbReference type="PIRSR" id="PIRSR000183-1"/>
    </source>
</evidence>
<gene>
    <name evidence="14" type="ORF">A5888_002395</name>
    <name evidence="13" type="ORF">A5888_002443</name>
</gene>
<evidence type="ECO:0000256" key="4">
    <source>
        <dbReference type="ARBA" id="ARBA00023002"/>
    </source>
</evidence>
<dbReference type="SUPFAM" id="SSF51735">
    <property type="entry name" value="NAD(P)-binding Rossmann-fold domains"/>
    <property type="match status" value="1"/>
</dbReference>
<feature type="binding site" evidence="9">
    <location>
        <position position="197"/>
    </location>
    <ligand>
        <name>NAD(+)</name>
        <dbReference type="ChEBI" id="CHEBI:57540"/>
    </ligand>
</feature>
<sequence length="371" mass="39197">MKIGIPKEIKVGENRVALPAAGVLDLVNAGHEVFVETNAGAGASIKDEEYTAVGAVIVATADEAWAQEMVLKVKEPLEEEYKFLREDLVLFTYLHLAANKPLAEELMKSKIKTIAYESVQLETGALPLLSPMSEVAGKLATQIGAKCLEKVPNGKGILLGGVPGVRKGNVTIIGGGISGTNAAKVALGMGADVTILDVSTKRLQELDDQFGGSVKTLMSNQFNIQGSVKDADLVIGAVLLPGHKAPVLVTEEMVQSMPEHSVIVDIAIDQGGIFETIDKVTTHDQPTYTKHGVIHYAVANMPGAVPQTSAYALANATLPYVMELANKGFEESIKQNPALKKGVNTIDGAMTNPAVAADLDLPYTDVETFIG</sequence>
<feature type="binding site" evidence="9">
    <location>
        <begin position="298"/>
        <end position="301"/>
    </location>
    <ligand>
        <name>NAD(+)</name>
        <dbReference type="ChEBI" id="CHEBI:57540"/>
    </ligand>
</feature>
<feature type="binding site" evidence="9">
    <location>
        <position position="219"/>
    </location>
    <ligand>
        <name>NAD(+)</name>
        <dbReference type="ChEBI" id="CHEBI:57540"/>
    </ligand>
</feature>
<reference evidence="13" key="1">
    <citation type="submission" date="2017-05" db="EMBL/GenBank/DDBJ databases">
        <title>The Genome Sequence of Enterococcus sp. 9E7_DIV0242.</title>
        <authorList>
            <consortium name="The Broad Institute Genomics Platform"/>
            <consortium name="The Broad Institute Genomic Center for Infectious Diseases"/>
            <person name="Earl A."/>
            <person name="Manson A."/>
            <person name="Schwartman J."/>
            <person name="Gilmore M."/>
            <person name="Abouelleil A."/>
            <person name="Cao P."/>
            <person name="Chapman S."/>
            <person name="Cusick C."/>
            <person name="Shea T."/>
            <person name="Young S."/>
            <person name="Neafsey D."/>
            <person name="Nusbaum C."/>
            <person name="Birren B."/>
        </authorList>
    </citation>
    <scope>NUCLEOTIDE SEQUENCE [LARGE SCALE GENOMIC DNA]</scope>
    <source>
        <strain evidence="13">9E7_DIV0242</strain>
    </source>
</reference>
<feature type="domain" description="Alanine dehydrogenase/pyridine nucleotide transhydrogenase N-terminal" evidence="12">
    <location>
        <begin position="4"/>
        <end position="136"/>
    </location>
</feature>
<evidence type="ECO:0000256" key="6">
    <source>
        <dbReference type="PIRNR" id="PIRNR000183"/>
    </source>
</evidence>
<protein>
    <recommendedName>
        <fullName evidence="3 6">Alanine dehydrogenase</fullName>
        <ecNumber evidence="3 6">1.4.1.1</ecNumber>
    </recommendedName>
</protein>
<evidence type="ECO:0000259" key="11">
    <source>
        <dbReference type="SMART" id="SM01002"/>
    </source>
</evidence>
<keyword evidence="5 6" id="KW-0520">NAD</keyword>
<feature type="binding site" evidence="10">
    <location>
        <position position="323"/>
    </location>
    <ligand>
        <name>Mg(2+)</name>
        <dbReference type="ChEBI" id="CHEBI:18420"/>
    </ligand>
</feature>
<evidence type="ECO:0000256" key="2">
    <source>
        <dbReference type="ARBA" id="ARBA00005689"/>
    </source>
</evidence>
<dbReference type="InterPro" id="IPR007698">
    <property type="entry name" value="AlaDH/PNT_NAD(H)-bd"/>
</dbReference>
<comment type="pathway">
    <text evidence="1">Amino-acid degradation; L-alanine degradation via dehydrogenase pathway; NH(3) and pyruvate from L-alanine: step 1/1.</text>
</comment>
<feature type="binding site" evidence="9">
    <location>
        <position position="202"/>
    </location>
    <ligand>
        <name>NAD(+)</name>
        <dbReference type="ChEBI" id="CHEBI:57540"/>
    </ligand>
</feature>
<organism evidence="13">
    <name type="scientific">Candidatus Enterococcus clewellii</name>
    <dbReference type="NCBI Taxonomy" id="1834193"/>
    <lineage>
        <taxon>Bacteria</taxon>
        <taxon>Bacillati</taxon>
        <taxon>Bacillota</taxon>
        <taxon>Bacilli</taxon>
        <taxon>Lactobacillales</taxon>
        <taxon>Enterococcaceae</taxon>
        <taxon>Enterococcus</taxon>
    </lineage>
</organism>
<dbReference type="RefSeq" id="WP_086349507.1">
    <property type="nucleotide sequence ID" value="NZ_CP147247.1"/>
</dbReference>
<evidence type="ECO:0000313" key="15">
    <source>
        <dbReference type="Proteomes" id="UP000195141"/>
    </source>
</evidence>
<dbReference type="EC" id="1.4.1.1" evidence="3 6"/>
<feature type="binding site" evidence="9">
    <location>
        <begin position="266"/>
        <end position="269"/>
    </location>
    <ligand>
        <name>NAD(+)</name>
        <dbReference type="ChEBI" id="CHEBI:57540"/>
    </ligand>
</feature>
<dbReference type="PIRSF" id="PIRSF000183">
    <property type="entry name" value="Alanine_dh"/>
    <property type="match status" value="1"/>
</dbReference>
<dbReference type="SMART" id="SM01002">
    <property type="entry name" value="AlaDh_PNT_C"/>
    <property type="match status" value="1"/>
</dbReference>
<dbReference type="Proteomes" id="UP000195141">
    <property type="component" value="Chromosome"/>
</dbReference>
<evidence type="ECO:0000256" key="8">
    <source>
        <dbReference type="PIRSR" id="PIRSR000183-2"/>
    </source>
</evidence>
<keyword evidence="9" id="KW-0547">Nucleotide-binding</keyword>
<name>A0A242K4T4_9ENTE</name>
<keyword evidence="10" id="KW-0460">Magnesium</keyword>
<dbReference type="CDD" id="cd05305">
    <property type="entry name" value="L-AlaDH"/>
    <property type="match status" value="1"/>
</dbReference>
<keyword evidence="15" id="KW-1185">Reference proteome</keyword>
<dbReference type="Gene3D" id="3.40.50.720">
    <property type="entry name" value="NAD(P)-binding Rossmann-like Domain"/>
    <property type="match status" value="2"/>
</dbReference>
<dbReference type="OrthoDB" id="9804592at2"/>
<evidence type="ECO:0000256" key="1">
    <source>
        <dbReference type="ARBA" id="ARBA00005206"/>
    </source>
</evidence>
<comment type="cofactor">
    <cofactor evidence="10">
        <name>Mg(2+)</name>
        <dbReference type="ChEBI" id="CHEBI:18420"/>
    </cofactor>
    <text evidence="10">Binds 1 Mg(2+) ion per subunit.</text>
</comment>
<dbReference type="FunFam" id="3.40.50.720:FF:000049">
    <property type="entry name" value="Alanine dehydrogenase"/>
    <property type="match status" value="1"/>
</dbReference>
<dbReference type="Pfam" id="PF01262">
    <property type="entry name" value="AlaDh_PNT_C"/>
    <property type="match status" value="1"/>
</dbReference>
<evidence type="ECO:0000256" key="9">
    <source>
        <dbReference type="PIRSR" id="PIRSR000183-3"/>
    </source>
</evidence>
<comment type="similarity">
    <text evidence="2 6">Belongs to the AlaDH/PNT family.</text>
</comment>
<feature type="binding site" evidence="8">
    <location>
        <position position="15"/>
    </location>
    <ligand>
        <name>substrate</name>
    </ligand>
</feature>
<evidence type="ECO:0000256" key="5">
    <source>
        <dbReference type="ARBA" id="ARBA00023027"/>
    </source>
</evidence>
<keyword evidence="4 6" id="KW-0560">Oxidoreductase</keyword>
<evidence type="ECO:0000256" key="10">
    <source>
        <dbReference type="PIRSR" id="PIRSR000183-4"/>
    </source>
</evidence>
<evidence type="ECO:0000259" key="12">
    <source>
        <dbReference type="SMART" id="SM01003"/>
    </source>
</evidence>
<proteinExistence type="inferred from homology"/>
<evidence type="ECO:0000313" key="14">
    <source>
        <dbReference type="EMBL" id="WYJ90638.1"/>
    </source>
</evidence>
<dbReference type="GO" id="GO:0042853">
    <property type="term" value="P:L-alanine catabolic process"/>
    <property type="evidence" value="ECO:0007669"/>
    <property type="project" value="InterPro"/>
</dbReference>
<dbReference type="GO" id="GO:0046872">
    <property type="term" value="F:metal ion binding"/>
    <property type="evidence" value="ECO:0007669"/>
    <property type="project" value="UniProtKB-KW"/>
</dbReference>
<dbReference type="InterPro" id="IPR007886">
    <property type="entry name" value="AlaDH/PNT_N"/>
</dbReference>
<dbReference type="SMART" id="SM01003">
    <property type="entry name" value="AlaDh_PNT_N"/>
    <property type="match status" value="1"/>
</dbReference>
<dbReference type="SUPFAM" id="SSF52283">
    <property type="entry name" value="Formate/glycerate dehydrogenase catalytic domain-like"/>
    <property type="match status" value="1"/>
</dbReference>
<keyword evidence="10" id="KW-0479">Metal-binding</keyword>
<feature type="active site" description="Proton donor/acceptor" evidence="7">
    <location>
        <position position="95"/>
    </location>
</feature>
<accession>A0A242K4T4</accession>
<dbReference type="AlphaFoldDB" id="A0A242K4T4"/>
<dbReference type="NCBIfam" id="TIGR00518">
    <property type="entry name" value="alaDH"/>
    <property type="match status" value="1"/>
</dbReference>
<dbReference type="GO" id="GO:0005886">
    <property type="term" value="C:plasma membrane"/>
    <property type="evidence" value="ECO:0007669"/>
    <property type="project" value="TreeGrafter"/>
</dbReference>
<dbReference type="EMBL" id="NGMM01000004">
    <property type="protein sequence ID" value="OTP14342.1"/>
    <property type="molecule type" value="Genomic_DNA"/>
</dbReference>
<reference evidence="14" key="3">
    <citation type="submission" date="2024-03" db="EMBL/GenBank/DDBJ databases">
        <title>The Genome Sequence of Enterococcus sp. DIV0242b.</title>
        <authorList>
            <consortium name="The Broad Institute Genomics Platform"/>
            <consortium name="The Broad Institute Microbial Omics Core"/>
            <consortium name="The Broad Institute Genomic Center for Infectious Diseases"/>
            <person name="Earl A."/>
            <person name="Manson A."/>
            <person name="Gilmore M."/>
            <person name="Schwartman J."/>
            <person name="Shea T."/>
            <person name="Abouelleil A."/>
            <person name="Cao P."/>
            <person name="Chapman S."/>
            <person name="Cusick C."/>
            <person name="Young S."/>
            <person name="Neafsey D."/>
            <person name="Nusbaum C."/>
            <person name="Birren B."/>
        </authorList>
    </citation>
    <scope>NUCLEOTIDE SEQUENCE</scope>
    <source>
        <strain evidence="14">9E7_DIV0242</strain>
    </source>
</reference>
<feature type="binding site" evidence="9">
    <location>
        <position position="133"/>
    </location>
    <ligand>
        <name>NAD(+)</name>
        <dbReference type="ChEBI" id="CHEBI:57540"/>
    </ligand>
</feature>
<comment type="catalytic activity">
    <reaction evidence="6">
        <text>L-alanine + NAD(+) + H2O = pyruvate + NH4(+) + NADH + H(+)</text>
        <dbReference type="Rhea" id="RHEA:18405"/>
        <dbReference type="ChEBI" id="CHEBI:15361"/>
        <dbReference type="ChEBI" id="CHEBI:15377"/>
        <dbReference type="ChEBI" id="CHEBI:15378"/>
        <dbReference type="ChEBI" id="CHEBI:28938"/>
        <dbReference type="ChEBI" id="CHEBI:57540"/>
        <dbReference type="ChEBI" id="CHEBI:57945"/>
        <dbReference type="ChEBI" id="CHEBI:57972"/>
        <dbReference type="EC" id="1.4.1.1"/>
    </reaction>
</comment>
<dbReference type="PANTHER" id="PTHR42795:SF1">
    <property type="entry name" value="ALANINE DEHYDROGENASE"/>
    <property type="match status" value="1"/>
</dbReference>